<dbReference type="FunCoup" id="A0A4S2MWC7">
    <property type="interactions" value="20"/>
</dbReference>
<evidence type="ECO:0000313" key="4">
    <source>
        <dbReference type="EMBL" id="TGZ80962.1"/>
    </source>
</evidence>
<dbReference type="Pfam" id="PF08614">
    <property type="entry name" value="ATG16"/>
    <property type="match status" value="1"/>
</dbReference>
<evidence type="ECO:0000256" key="2">
    <source>
        <dbReference type="SAM" id="Coils"/>
    </source>
</evidence>
<keyword evidence="2" id="KW-0175">Coiled coil</keyword>
<protein>
    <recommendedName>
        <fullName evidence="3">Autophagy-related protein 16 domain-containing protein</fullName>
    </recommendedName>
</protein>
<name>A0A4S2MWC7_9PEZI</name>
<feature type="domain" description="Autophagy-related protein 16" evidence="3">
    <location>
        <begin position="43"/>
        <end position="111"/>
    </location>
</feature>
<evidence type="ECO:0000313" key="5">
    <source>
        <dbReference type="Proteomes" id="UP000298138"/>
    </source>
</evidence>
<evidence type="ECO:0000256" key="1">
    <source>
        <dbReference type="ARBA" id="ARBA00005331"/>
    </source>
</evidence>
<sequence>MTSAWHSEYLHSLHLRDKREKQFDDIIDAYTLLASRSIRTPHLSKLQQRCRDLEEEVQTKDRLLQHAQDELVVSSMELNMCEQRLRDVRKENEGLTERLLKVKEREVGEWNREVGV</sequence>
<dbReference type="EMBL" id="ML220121">
    <property type="protein sequence ID" value="TGZ80962.1"/>
    <property type="molecule type" value="Genomic_DNA"/>
</dbReference>
<dbReference type="Gene3D" id="1.20.5.170">
    <property type="match status" value="1"/>
</dbReference>
<dbReference type="OrthoDB" id="8949486at2759"/>
<keyword evidence="5" id="KW-1185">Reference proteome</keyword>
<feature type="coiled-coil region" evidence="2">
    <location>
        <begin position="43"/>
        <end position="105"/>
    </location>
</feature>
<gene>
    <name evidence="4" type="ORF">EX30DRAFT_348874</name>
</gene>
<organism evidence="4 5">
    <name type="scientific">Ascodesmis nigricans</name>
    <dbReference type="NCBI Taxonomy" id="341454"/>
    <lineage>
        <taxon>Eukaryota</taxon>
        <taxon>Fungi</taxon>
        <taxon>Dikarya</taxon>
        <taxon>Ascomycota</taxon>
        <taxon>Pezizomycotina</taxon>
        <taxon>Pezizomycetes</taxon>
        <taxon>Pezizales</taxon>
        <taxon>Ascodesmidaceae</taxon>
        <taxon>Ascodesmis</taxon>
    </lineage>
</organism>
<reference evidence="4 5" key="1">
    <citation type="submission" date="2019-04" db="EMBL/GenBank/DDBJ databases">
        <title>Comparative genomics and transcriptomics to analyze fruiting body development in filamentous ascomycetes.</title>
        <authorList>
            <consortium name="DOE Joint Genome Institute"/>
            <person name="Lutkenhaus R."/>
            <person name="Traeger S."/>
            <person name="Breuer J."/>
            <person name="Kuo A."/>
            <person name="Lipzen A."/>
            <person name="Pangilinan J."/>
            <person name="Dilworth D."/>
            <person name="Sandor L."/>
            <person name="Poggeler S."/>
            <person name="Barry K."/>
            <person name="Grigoriev I.V."/>
            <person name="Nowrousian M."/>
        </authorList>
    </citation>
    <scope>NUCLEOTIDE SEQUENCE [LARGE SCALE GENOMIC DNA]</scope>
    <source>
        <strain evidence="4 5">CBS 389.68</strain>
    </source>
</reference>
<dbReference type="AlphaFoldDB" id="A0A4S2MWC7"/>
<dbReference type="InParanoid" id="A0A4S2MWC7"/>
<proteinExistence type="inferred from homology"/>
<comment type="similarity">
    <text evidence="1">Belongs to the ATG16 family.</text>
</comment>
<evidence type="ECO:0000259" key="3">
    <source>
        <dbReference type="Pfam" id="PF08614"/>
    </source>
</evidence>
<accession>A0A4S2MWC7</accession>
<dbReference type="InterPro" id="IPR013923">
    <property type="entry name" value="Autophagy-rel_prot_16_dom"/>
</dbReference>
<dbReference type="Proteomes" id="UP000298138">
    <property type="component" value="Unassembled WGS sequence"/>
</dbReference>